<organism evidence="2 3">
    <name type="scientific">Danaus chrysippus</name>
    <name type="common">African queen</name>
    <dbReference type="NCBI Taxonomy" id="151541"/>
    <lineage>
        <taxon>Eukaryota</taxon>
        <taxon>Metazoa</taxon>
        <taxon>Ecdysozoa</taxon>
        <taxon>Arthropoda</taxon>
        <taxon>Hexapoda</taxon>
        <taxon>Insecta</taxon>
        <taxon>Pterygota</taxon>
        <taxon>Neoptera</taxon>
        <taxon>Endopterygota</taxon>
        <taxon>Lepidoptera</taxon>
        <taxon>Glossata</taxon>
        <taxon>Ditrysia</taxon>
        <taxon>Papilionoidea</taxon>
        <taxon>Nymphalidae</taxon>
        <taxon>Danainae</taxon>
        <taxon>Danaini</taxon>
        <taxon>Danaina</taxon>
        <taxon>Danaus</taxon>
        <taxon>Anosia</taxon>
    </lineage>
</organism>
<gene>
    <name evidence="2" type="ORF">DCHRY22_LOCUS14600</name>
</gene>
<keyword evidence="3" id="KW-1185">Reference proteome</keyword>
<dbReference type="OrthoDB" id="7485733at2759"/>
<evidence type="ECO:0000256" key="1">
    <source>
        <dbReference type="SAM" id="MobiDB-lite"/>
    </source>
</evidence>
<evidence type="ECO:0000313" key="3">
    <source>
        <dbReference type="Proteomes" id="UP000789524"/>
    </source>
</evidence>
<evidence type="ECO:0000313" key="2">
    <source>
        <dbReference type="EMBL" id="CAG9583147.1"/>
    </source>
</evidence>
<feature type="compositionally biased region" description="Acidic residues" evidence="1">
    <location>
        <begin position="110"/>
        <end position="120"/>
    </location>
</feature>
<feature type="region of interest" description="Disordered" evidence="1">
    <location>
        <begin position="39"/>
        <end position="71"/>
    </location>
</feature>
<dbReference type="EMBL" id="CAKASE010000081">
    <property type="protein sequence ID" value="CAG9583147.1"/>
    <property type="molecule type" value="Genomic_DNA"/>
</dbReference>
<feature type="region of interest" description="Disordered" evidence="1">
    <location>
        <begin position="89"/>
        <end position="125"/>
    </location>
</feature>
<feature type="compositionally biased region" description="Low complexity" evidence="1">
    <location>
        <begin position="145"/>
        <end position="161"/>
    </location>
</feature>
<proteinExistence type="predicted"/>
<feature type="compositionally biased region" description="Polar residues" evidence="1">
    <location>
        <begin position="39"/>
        <end position="50"/>
    </location>
</feature>
<dbReference type="Proteomes" id="UP000789524">
    <property type="component" value="Unassembled WGS sequence"/>
</dbReference>
<dbReference type="AlphaFoldDB" id="A0A8J2R367"/>
<feature type="region of interest" description="Disordered" evidence="1">
    <location>
        <begin position="138"/>
        <end position="163"/>
    </location>
</feature>
<accession>A0A8J2R367</accession>
<reference evidence="2" key="1">
    <citation type="submission" date="2021-09" db="EMBL/GenBank/DDBJ databases">
        <authorList>
            <person name="Martin H S."/>
        </authorList>
    </citation>
    <scope>NUCLEOTIDE SEQUENCE</scope>
</reference>
<sequence length="243" mass="27757">MFHTHGYHNISDMKLTNSASDQNVYFTYVCLINEVNPSFSKNDNGMNSTDHGQDPPSIRTIEADDEDDEKNASIKVERSKALHELVESHRHEYHQGNKYNASPKLNRFDEDSEPSDDEECRDFPNPKQLKLTKMKWLSEGREGSMDSSSPSISPFYSSSSLDSRESDDVIGQQMSFGEKCLSTILKLDREHNMFGLSNIAIVGKKISKKNRKEDDKPVFPQTAIIQICCGKKCCRYRVFYHSI</sequence>
<protein>
    <submittedName>
        <fullName evidence="2">(African queen) hypothetical protein</fullName>
    </submittedName>
</protein>
<comment type="caution">
    <text evidence="2">The sequence shown here is derived from an EMBL/GenBank/DDBJ whole genome shotgun (WGS) entry which is preliminary data.</text>
</comment>
<name>A0A8J2R367_9NEOP</name>